<dbReference type="AlphaFoldDB" id="A0A4D4LZU0"/>
<gene>
    <name evidence="2" type="ORF">SAV14893_048090</name>
    <name evidence="3" type="ORF">SAV31267_038620</name>
</gene>
<dbReference type="Proteomes" id="UP000302139">
    <property type="component" value="Unassembled WGS sequence"/>
</dbReference>
<dbReference type="EMBL" id="BJHY01000001">
    <property type="protein sequence ID" value="GDY74377.1"/>
    <property type="molecule type" value="Genomic_DNA"/>
</dbReference>
<sequence length="349" mass="36829">MPGEFDVPLPVRKALARGHPELPLHQVEAGDQLGDRVLDLKAGVHLHEVVRGGVPAGDDELDGARALVAAGAGRLDRRLAHRGAGRLVEEHAGRLLDDLLVAALERALALAQVHHVAVAVRQDLDLDVPGAVHPTLHEERVVAEGGAGLAAGGGDLVGEQPLVAHQPHALAAAARAGLQEYGHADLPCRVDQLGVRQAAARGAGDHRDADRLHRLLGADLVAHQGDRVRGRPDEHEPRVGARTREAGVLREEAVPRVHRLRAGPGGRLQQPLHGQIALGGRRRTDPYGRVGLADVPCVRVGVGEDGHRAHAQRAQGTDDADGDLTPVGHKNGVEHSHPHIRKTPKPGAV</sequence>
<dbReference type="Proteomes" id="UP000299211">
    <property type="component" value="Unassembled WGS sequence"/>
</dbReference>
<evidence type="ECO:0000313" key="2">
    <source>
        <dbReference type="EMBL" id="GDY65416.1"/>
    </source>
</evidence>
<organism evidence="2 5">
    <name type="scientific">Streptomyces avermitilis</name>
    <dbReference type="NCBI Taxonomy" id="33903"/>
    <lineage>
        <taxon>Bacteria</taxon>
        <taxon>Bacillati</taxon>
        <taxon>Actinomycetota</taxon>
        <taxon>Actinomycetes</taxon>
        <taxon>Kitasatosporales</taxon>
        <taxon>Streptomycetaceae</taxon>
        <taxon>Streptomyces</taxon>
    </lineage>
</organism>
<evidence type="ECO:0000256" key="1">
    <source>
        <dbReference type="SAM" id="MobiDB-lite"/>
    </source>
</evidence>
<dbReference type="EMBL" id="BJHX01000001">
    <property type="protein sequence ID" value="GDY65416.1"/>
    <property type="molecule type" value="Genomic_DNA"/>
</dbReference>
<accession>A0A4D4LZU0</accession>
<proteinExistence type="predicted"/>
<feature type="region of interest" description="Disordered" evidence="1">
    <location>
        <begin position="306"/>
        <end position="349"/>
    </location>
</feature>
<comment type="caution">
    <text evidence="2">The sequence shown here is derived from an EMBL/GenBank/DDBJ whole genome shotgun (WGS) entry which is preliminary data.</text>
</comment>
<evidence type="ECO:0000313" key="5">
    <source>
        <dbReference type="Proteomes" id="UP000302139"/>
    </source>
</evidence>
<protein>
    <submittedName>
        <fullName evidence="2">Uncharacterized protein</fullName>
    </submittedName>
</protein>
<reference evidence="3 4" key="1">
    <citation type="submission" date="2019-04" db="EMBL/GenBank/DDBJ databases">
        <title>Draft genome sequences of Streptomyces avermitilis ATCC 31267.</title>
        <authorList>
            <person name="Komaki H."/>
            <person name="Tamura T."/>
            <person name="Hosoyama A."/>
        </authorList>
    </citation>
    <scope>NUCLEOTIDE SEQUENCE [LARGE SCALE GENOMIC DNA]</scope>
    <source>
        <strain evidence="3 4">ATCC 31267</strain>
    </source>
</reference>
<name>A0A4D4LZU0_STRAX</name>
<evidence type="ECO:0000313" key="3">
    <source>
        <dbReference type="EMBL" id="GDY74377.1"/>
    </source>
</evidence>
<feature type="compositionally biased region" description="Basic residues" evidence="1">
    <location>
        <begin position="338"/>
        <end position="349"/>
    </location>
</feature>
<dbReference type="AntiFam" id="ANF00133">
    <property type="entry name" value="Shadow ORF (opposite mccA)"/>
</dbReference>
<evidence type="ECO:0000313" key="4">
    <source>
        <dbReference type="Proteomes" id="UP000299211"/>
    </source>
</evidence>
<reference evidence="2 5" key="2">
    <citation type="submission" date="2019-04" db="EMBL/GenBank/DDBJ databases">
        <title>Draft genome sequences of Streptomyces avermitilis NBRC 14893.</title>
        <authorList>
            <person name="Komaki H."/>
            <person name="Tamura T."/>
            <person name="Hosoyama A."/>
        </authorList>
    </citation>
    <scope>NUCLEOTIDE SEQUENCE [LARGE SCALE GENOMIC DNA]</scope>
    <source>
        <strain evidence="2 5">NBRC 14893</strain>
    </source>
</reference>